<name>A0A2M8QY73_9BRAD</name>
<dbReference type="InterPro" id="IPR014966">
    <property type="entry name" value="FRG-dom"/>
</dbReference>
<dbReference type="Pfam" id="PF08867">
    <property type="entry name" value="FRG"/>
    <property type="match status" value="1"/>
</dbReference>
<evidence type="ECO:0000256" key="1">
    <source>
        <dbReference type="SAM" id="MobiDB-lite"/>
    </source>
</evidence>
<keyword evidence="4" id="KW-1185">Reference proteome</keyword>
<evidence type="ECO:0000313" key="3">
    <source>
        <dbReference type="EMBL" id="PJG50501.1"/>
    </source>
</evidence>
<feature type="domain" description="FRG" evidence="2">
    <location>
        <begin position="58"/>
        <end position="156"/>
    </location>
</feature>
<dbReference type="InterPro" id="IPR046888">
    <property type="entry name" value="pYEATS"/>
</dbReference>
<dbReference type="RefSeq" id="WP_100236440.1">
    <property type="nucleotide sequence ID" value="NZ_PGVG01000058.1"/>
</dbReference>
<organism evidence="3 4">
    <name type="scientific">Bradyrhizobium forestalis</name>
    <dbReference type="NCBI Taxonomy" id="1419263"/>
    <lineage>
        <taxon>Bacteria</taxon>
        <taxon>Pseudomonadati</taxon>
        <taxon>Pseudomonadota</taxon>
        <taxon>Alphaproteobacteria</taxon>
        <taxon>Hyphomicrobiales</taxon>
        <taxon>Nitrobacteraceae</taxon>
        <taxon>Bradyrhizobium</taxon>
    </lineage>
</organism>
<dbReference type="OrthoDB" id="9816036at2"/>
<dbReference type="EMBL" id="PGVG01000058">
    <property type="protein sequence ID" value="PJG50501.1"/>
    <property type="molecule type" value="Genomic_DNA"/>
</dbReference>
<comment type="caution">
    <text evidence="3">The sequence shown here is derived from an EMBL/GenBank/DDBJ whole genome shotgun (WGS) entry which is preliminary data.</text>
</comment>
<dbReference type="Proteomes" id="UP000231194">
    <property type="component" value="Unassembled WGS sequence"/>
</dbReference>
<sequence length="413" mass="46033">MARQAKAPIKAPIKARIKARVTSEQTDKLNGEQVDKRPWDRRRVRSWNEFQNHIERYLDGNYLFRGVASVRFPLVTSVGRQREGYEYSEAREQALFNQFKREALPFLPVRPTSNWEWLALAQHHGVPTRLLDWSESPSVSLFFAVWGNDEEDAGLYIIRRPEEVKPGDLEQQSPFGVTDVAFFYPGYVTPRLVSQRGLFTVHPKPDQPYQSDDMQQIVIGKECKADFRRKLDASGIHHAAIMADLDGLSKRLVAIQSYRATALLPEAPVVSSSAGTARAGTLAKSSAKIDASAPRPRINPSDPQKGQWGGKSTNNGWTVAADVAESGPDWFMITLTVTAAAGESKMLSGDVVFHLHDSFPKSVCTETARNGKAVLKLWAYGAFTVGILIEHDGTMLEIDLAEVQGAPELFRER</sequence>
<evidence type="ECO:0000313" key="4">
    <source>
        <dbReference type="Proteomes" id="UP000231194"/>
    </source>
</evidence>
<feature type="region of interest" description="Disordered" evidence="1">
    <location>
        <begin position="285"/>
        <end position="313"/>
    </location>
</feature>
<dbReference type="SMART" id="SM00901">
    <property type="entry name" value="FRG"/>
    <property type="match status" value="1"/>
</dbReference>
<proteinExistence type="predicted"/>
<dbReference type="Pfam" id="PF20305">
    <property type="entry name" value="pYEATS"/>
    <property type="match status" value="1"/>
</dbReference>
<protein>
    <recommendedName>
        <fullName evidence="2">FRG domain-containing protein</fullName>
    </recommendedName>
</protein>
<gene>
    <name evidence="3" type="ORF">CVM73_35870</name>
</gene>
<dbReference type="AlphaFoldDB" id="A0A2M8QY73"/>
<accession>A0A2M8QY73</accession>
<reference evidence="3 4" key="1">
    <citation type="submission" date="2017-11" db="EMBL/GenBank/DDBJ databases">
        <title>Bradyrhizobium forestalis sp. nov., an efficient nitrogen-fixing bacterium isolated from nodules of forest legume species in the Amazon.</title>
        <authorList>
            <person name="Costa E.M."/>
            <person name="Guimaraes A."/>
            <person name="Carvalho T.S."/>
            <person name="Rodrigues T.L."/>
            <person name="Ribeiro P.R.A."/>
            <person name="Lebbe L."/>
            <person name="Willems A."/>
            <person name="Moreira F.M.S."/>
        </authorList>
    </citation>
    <scope>NUCLEOTIDE SEQUENCE [LARGE SCALE GENOMIC DNA]</scope>
    <source>
        <strain evidence="3 4">INPA54B</strain>
    </source>
</reference>
<evidence type="ECO:0000259" key="2">
    <source>
        <dbReference type="SMART" id="SM00901"/>
    </source>
</evidence>